<dbReference type="SUPFAM" id="SSF56112">
    <property type="entry name" value="Protein kinase-like (PK-like)"/>
    <property type="match status" value="1"/>
</dbReference>
<feature type="compositionally biased region" description="Low complexity" evidence="5">
    <location>
        <begin position="266"/>
        <end position="275"/>
    </location>
</feature>
<evidence type="ECO:0000256" key="3">
    <source>
        <dbReference type="ARBA" id="ARBA00022777"/>
    </source>
</evidence>
<dbReference type="GO" id="GO:0004672">
    <property type="term" value="F:protein kinase activity"/>
    <property type="evidence" value="ECO:0007669"/>
    <property type="project" value="InterPro"/>
</dbReference>
<organism evidence="6 7">
    <name type="scientific">Symbiodinium microadriaticum</name>
    <name type="common">Dinoflagellate</name>
    <name type="synonym">Zooxanthella microadriatica</name>
    <dbReference type="NCBI Taxonomy" id="2951"/>
    <lineage>
        <taxon>Eukaryota</taxon>
        <taxon>Sar</taxon>
        <taxon>Alveolata</taxon>
        <taxon>Dinophyceae</taxon>
        <taxon>Suessiales</taxon>
        <taxon>Symbiodiniaceae</taxon>
        <taxon>Symbiodinium</taxon>
    </lineage>
</organism>
<evidence type="ECO:0000256" key="2">
    <source>
        <dbReference type="ARBA" id="ARBA00022741"/>
    </source>
</evidence>
<accession>A0A1Q9D559</accession>
<dbReference type="SMART" id="SM00220">
    <property type="entry name" value="S_TKc"/>
    <property type="match status" value="1"/>
</dbReference>
<dbReference type="InterPro" id="IPR000719">
    <property type="entry name" value="Prot_kinase_dom"/>
</dbReference>
<feature type="compositionally biased region" description="Polar residues" evidence="5">
    <location>
        <begin position="203"/>
        <end position="212"/>
    </location>
</feature>
<keyword evidence="3" id="KW-0418">Kinase</keyword>
<feature type="compositionally biased region" description="Polar residues" evidence="5">
    <location>
        <begin position="158"/>
        <end position="174"/>
    </location>
</feature>
<dbReference type="InterPro" id="IPR050538">
    <property type="entry name" value="MAP_kinase_kinase_kinase"/>
</dbReference>
<dbReference type="OrthoDB" id="339325at2759"/>
<dbReference type="PANTHER" id="PTHR48016">
    <property type="entry name" value="MAP KINASE KINASE KINASE SSK2-RELATED-RELATED"/>
    <property type="match status" value="1"/>
</dbReference>
<protein>
    <submittedName>
        <fullName evidence="6">Uncharacterized protein</fullName>
    </submittedName>
</protein>
<evidence type="ECO:0000313" key="7">
    <source>
        <dbReference type="Proteomes" id="UP000186817"/>
    </source>
</evidence>
<sequence length="659" mass="71692">MHDRRMPQNRPSVQIVCQFQEQPREVAVQRSLSPARNLSTRAQGIPQQSAAFWRQVRQQAEFIWHGDAENCPPGPQVRICLATPLVHCGKASGESHHVLQPSGVRRSQSVGGTPRGAHDPARCQLRAPPPCISIAGGISSGTHHPPKLASPLRPVHASSGSQPSYAPRQGQLQAPDQAKPVSLRARSCDGMPRWVSQRPVELTQPSTALLRSSSERRPLATASEKPKQGQSRCHSAPVLRLRQAEPPSPRPRPGKTTAPRRGPCVPQRILRLPSPRLQPPLPSHNHPKPKPKEAQAAQAAGAAQPKSLGPGRPGPRSPKSGPRVHTHTAHASHTARTSRTPRTQLTPTNTAAFLPRGRVGSGPGTRLHTPSPKGCREPTEGQNPFGSPRVLEVSEIQKTVHIGSGSFGSVWKATVRGYPVAVKICQQNTANERRVTLKELGFLCNLHHQRLVSFLGFAQTADQLIFVMELMTGGNLSDLLFCKRPVLSFRQKALMACQVAEGLSFLHERHVIHRDLKTMNVVLDASLNCKLCDFGLTLYLDHTHNTLCGLQGSPRYMAPEQLETTVRISEKVDIWQMGCVMLELFCTVVPFSSLSNVAAIISELIVKKNGPTIPDDADPRARALILPCLRMSPRSRPAADTLLDVLGRVVSSGSTAVAK</sequence>
<feature type="compositionally biased region" description="Polar residues" evidence="5">
    <location>
        <begin position="341"/>
        <end position="351"/>
    </location>
</feature>
<feature type="compositionally biased region" description="Low complexity" evidence="5">
    <location>
        <begin position="294"/>
        <end position="310"/>
    </location>
</feature>
<dbReference type="Gene3D" id="3.30.200.20">
    <property type="entry name" value="Phosphorylase Kinase, domain 1"/>
    <property type="match status" value="1"/>
</dbReference>
<feature type="compositionally biased region" description="Low complexity" evidence="5">
    <location>
        <begin position="331"/>
        <end position="340"/>
    </location>
</feature>
<dbReference type="PROSITE" id="PS50011">
    <property type="entry name" value="PROTEIN_KINASE_DOM"/>
    <property type="match status" value="1"/>
</dbReference>
<dbReference type="PANTHER" id="PTHR48016:SF56">
    <property type="entry name" value="MAPKK KINASE"/>
    <property type="match status" value="1"/>
</dbReference>
<keyword evidence="7" id="KW-1185">Reference proteome</keyword>
<evidence type="ECO:0000256" key="1">
    <source>
        <dbReference type="ARBA" id="ARBA00022679"/>
    </source>
</evidence>
<keyword evidence="4" id="KW-0067">ATP-binding</keyword>
<dbReference type="Proteomes" id="UP000186817">
    <property type="component" value="Unassembled WGS sequence"/>
</dbReference>
<keyword evidence="2" id="KW-0547">Nucleotide-binding</keyword>
<dbReference type="OMA" id="WPANGAP"/>
<evidence type="ECO:0000313" key="6">
    <source>
        <dbReference type="EMBL" id="OLP90333.1"/>
    </source>
</evidence>
<feature type="region of interest" description="Disordered" evidence="5">
    <location>
        <begin position="94"/>
        <end position="386"/>
    </location>
</feature>
<dbReference type="AlphaFoldDB" id="A0A1Q9D559"/>
<dbReference type="Gene3D" id="1.10.510.10">
    <property type="entry name" value="Transferase(Phosphotransferase) domain 1"/>
    <property type="match status" value="1"/>
</dbReference>
<gene>
    <name evidence="6" type="ORF">AK812_SmicGene28100</name>
</gene>
<dbReference type="PROSITE" id="PS00107">
    <property type="entry name" value="PROTEIN_KINASE_ATP"/>
    <property type="match status" value="1"/>
</dbReference>
<dbReference type="InterPro" id="IPR008271">
    <property type="entry name" value="Ser/Thr_kinase_AS"/>
</dbReference>
<evidence type="ECO:0000256" key="4">
    <source>
        <dbReference type="ARBA" id="ARBA00022840"/>
    </source>
</evidence>
<dbReference type="Pfam" id="PF00069">
    <property type="entry name" value="Pkinase"/>
    <property type="match status" value="1"/>
</dbReference>
<dbReference type="GO" id="GO:0005524">
    <property type="term" value="F:ATP binding"/>
    <property type="evidence" value="ECO:0007669"/>
    <property type="project" value="UniProtKB-UniRule"/>
</dbReference>
<keyword evidence="1" id="KW-0808">Transferase</keyword>
<evidence type="ECO:0000256" key="5">
    <source>
        <dbReference type="SAM" id="MobiDB-lite"/>
    </source>
</evidence>
<proteinExistence type="predicted"/>
<dbReference type="PROSITE" id="PS00108">
    <property type="entry name" value="PROTEIN_KINASE_ST"/>
    <property type="match status" value="1"/>
</dbReference>
<comment type="caution">
    <text evidence="6">The sequence shown here is derived from an EMBL/GenBank/DDBJ whole genome shotgun (WGS) entry which is preliminary data.</text>
</comment>
<dbReference type="EMBL" id="LSRX01000717">
    <property type="protein sequence ID" value="OLP90333.1"/>
    <property type="molecule type" value="Genomic_DNA"/>
</dbReference>
<dbReference type="InterPro" id="IPR011009">
    <property type="entry name" value="Kinase-like_dom_sf"/>
</dbReference>
<name>A0A1Q9D559_SYMMI</name>
<reference evidence="6 7" key="1">
    <citation type="submission" date="2016-02" db="EMBL/GenBank/DDBJ databases">
        <title>Genome analysis of coral dinoflagellate symbionts highlights evolutionary adaptations to a symbiotic lifestyle.</title>
        <authorList>
            <person name="Aranda M."/>
            <person name="Li Y."/>
            <person name="Liew Y.J."/>
            <person name="Baumgarten S."/>
            <person name="Simakov O."/>
            <person name="Wilson M."/>
            <person name="Piel J."/>
            <person name="Ashoor H."/>
            <person name="Bougouffa S."/>
            <person name="Bajic V.B."/>
            <person name="Ryu T."/>
            <person name="Ravasi T."/>
            <person name="Bayer T."/>
            <person name="Micklem G."/>
            <person name="Kim H."/>
            <person name="Bhak J."/>
            <person name="Lajeunesse T.C."/>
            <person name="Voolstra C.R."/>
        </authorList>
    </citation>
    <scope>NUCLEOTIDE SEQUENCE [LARGE SCALE GENOMIC DNA]</scope>
    <source>
        <strain evidence="6 7">CCMP2467</strain>
    </source>
</reference>
<dbReference type="InterPro" id="IPR017441">
    <property type="entry name" value="Protein_kinase_ATP_BS"/>
</dbReference>